<feature type="region of interest" description="Disordered" evidence="1">
    <location>
        <begin position="129"/>
        <end position="270"/>
    </location>
</feature>
<reference evidence="2 3" key="1">
    <citation type="submission" date="2016-03" db="EMBL/GenBank/DDBJ databases">
        <authorList>
            <person name="Ploux O."/>
        </authorList>
    </citation>
    <scope>NUCLEOTIDE SEQUENCE [LARGE SCALE GENOMIC DNA]</scope>
    <source>
        <strain evidence="2 3">UAMH 11012</strain>
    </source>
</reference>
<sequence length="389" mass="43101">MFDITTTHLGKRTRDSFELIESISPRGMKRVKLATTLLGKRTQDTFEPVEFVSPGATKRARLDEYKFVSQTKMIKRLEMRKRCKIEKFHQQSRRSRERQRGMSNPFAAFASTTTTSPFGSLHSARGTSVFGNSPTNPSTFNASPRFSTYRTPSDNFGTTSSSRPSPFGTAPSSFGTTSTSFGTSPSASSTHSSTFDQASSTSDTPDSTFGTPRPTFGTKPPFRRGVFDNLRPKPSAKSAPSSTTTTSNLHNPPSTDPQFSGSSATPKRSGLSVMFDTDSIKSHKKFQVEQASAERHEKEVNLIQEGLRKAVVAESEAKKALRKHLLEKQPAGASQQDRAFNEETKLLLEKTYEVTQKLVEETKLLLAETYEFRKHQMTHLAAELEDTKG</sequence>
<gene>
    <name evidence="2" type="ORF">PAC_08748</name>
</gene>
<feature type="compositionally biased region" description="Low complexity" evidence="1">
    <location>
        <begin position="232"/>
        <end position="247"/>
    </location>
</feature>
<protein>
    <submittedName>
        <fullName evidence="2">Uncharacterized protein</fullName>
    </submittedName>
</protein>
<feature type="compositionally biased region" description="Polar residues" evidence="1">
    <location>
        <begin position="129"/>
        <end position="164"/>
    </location>
</feature>
<organism evidence="2 3">
    <name type="scientific">Phialocephala subalpina</name>
    <dbReference type="NCBI Taxonomy" id="576137"/>
    <lineage>
        <taxon>Eukaryota</taxon>
        <taxon>Fungi</taxon>
        <taxon>Dikarya</taxon>
        <taxon>Ascomycota</taxon>
        <taxon>Pezizomycotina</taxon>
        <taxon>Leotiomycetes</taxon>
        <taxon>Helotiales</taxon>
        <taxon>Mollisiaceae</taxon>
        <taxon>Phialocephala</taxon>
        <taxon>Phialocephala fortinii species complex</taxon>
    </lineage>
</organism>
<proteinExistence type="predicted"/>
<name>A0A1L7X1E5_9HELO</name>
<dbReference type="Proteomes" id="UP000184330">
    <property type="component" value="Unassembled WGS sequence"/>
</dbReference>
<keyword evidence="3" id="KW-1185">Reference proteome</keyword>
<evidence type="ECO:0000313" key="3">
    <source>
        <dbReference type="Proteomes" id="UP000184330"/>
    </source>
</evidence>
<feature type="compositionally biased region" description="Low complexity" evidence="1">
    <location>
        <begin position="167"/>
        <end position="195"/>
    </location>
</feature>
<feature type="compositionally biased region" description="Polar residues" evidence="1">
    <location>
        <begin position="248"/>
        <end position="266"/>
    </location>
</feature>
<dbReference type="EMBL" id="FJOG01000012">
    <property type="protein sequence ID" value="CZR58856.1"/>
    <property type="molecule type" value="Genomic_DNA"/>
</dbReference>
<feature type="compositionally biased region" description="Polar residues" evidence="1">
    <location>
        <begin position="196"/>
        <end position="210"/>
    </location>
</feature>
<accession>A0A1L7X1E5</accession>
<dbReference type="AlphaFoldDB" id="A0A1L7X1E5"/>
<evidence type="ECO:0000256" key="1">
    <source>
        <dbReference type="SAM" id="MobiDB-lite"/>
    </source>
</evidence>
<evidence type="ECO:0000313" key="2">
    <source>
        <dbReference type="EMBL" id="CZR58856.1"/>
    </source>
</evidence>